<feature type="repeat" description="ANK" evidence="1">
    <location>
        <begin position="115"/>
        <end position="147"/>
    </location>
</feature>
<dbReference type="PANTHER" id="PTHR46224:SF6">
    <property type="entry name" value="ANKYRIN REPEAT FAMILY PROTEIN"/>
    <property type="match status" value="1"/>
</dbReference>
<dbReference type="AlphaFoldDB" id="A0ABD1G0Q3"/>
<evidence type="ECO:0000256" key="1">
    <source>
        <dbReference type="PROSITE-ProRule" id="PRU00023"/>
    </source>
</evidence>
<dbReference type="InterPro" id="IPR051616">
    <property type="entry name" value="Cul2-RING_E3_ligase_SR"/>
</dbReference>
<dbReference type="SUPFAM" id="SSF48403">
    <property type="entry name" value="Ankyrin repeat"/>
    <property type="match status" value="1"/>
</dbReference>
<sequence length="434" mass="48073">MGSTSEIGASIIEAGASGDLNQLKAIRKKVGDEWEFRKICDQYADFSTGRNVLHHAVEIGHFEMCKFLIKNVQVYVDALTYKMDTPIAQAAKGGRVKIVEFLIEHGAKVSLANIEGFTALHYALLRGNLELMELLLNNRAPVDAQCVDGTPLQIAVSRGNVEAVKSLLSHGANPNIFYAVVDSPLVIAVKSRSFECLKLLLEFNADPNLYFNGLSALSAAARDSDTRFLKSLLAAKADPNLLHKDVLKPIEEAAMVRNRAAMEILFPVTKRLAHYPNWTVDGIIEYIQSEEFAAMGKENMIMLLTKLDIGGMNDACNKNFYSAIIQYRKATNLRPCNTTWISKLSMWEARLGIKTQALLGAQKCITLMPDLPVPVRGEIDAAANVIFKKFLMASLAFCLEPYNKDIGHSFGVCLFDYFVWLTQMSSPDEILSII</sequence>
<dbReference type="EMBL" id="JBEAFC010000011">
    <property type="protein sequence ID" value="KAL1537335.1"/>
    <property type="molecule type" value="Genomic_DNA"/>
</dbReference>
<dbReference type="PROSITE" id="PS50297">
    <property type="entry name" value="ANK_REP_REGION"/>
    <property type="match status" value="3"/>
</dbReference>
<dbReference type="InterPro" id="IPR036770">
    <property type="entry name" value="Ankyrin_rpt-contain_sf"/>
</dbReference>
<protein>
    <submittedName>
        <fullName evidence="2">Ankyrin-1-like isoform X1</fullName>
    </submittedName>
</protein>
<dbReference type="Pfam" id="PF00023">
    <property type="entry name" value="Ank"/>
    <property type="match status" value="1"/>
</dbReference>
<organism evidence="2 3">
    <name type="scientific">Salvia divinorum</name>
    <name type="common">Maria pastora</name>
    <name type="synonym">Diviner's sage</name>
    <dbReference type="NCBI Taxonomy" id="28513"/>
    <lineage>
        <taxon>Eukaryota</taxon>
        <taxon>Viridiplantae</taxon>
        <taxon>Streptophyta</taxon>
        <taxon>Embryophyta</taxon>
        <taxon>Tracheophyta</taxon>
        <taxon>Spermatophyta</taxon>
        <taxon>Magnoliopsida</taxon>
        <taxon>eudicotyledons</taxon>
        <taxon>Gunneridae</taxon>
        <taxon>Pentapetalae</taxon>
        <taxon>asterids</taxon>
        <taxon>lamiids</taxon>
        <taxon>Lamiales</taxon>
        <taxon>Lamiaceae</taxon>
        <taxon>Nepetoideae</taxon>
        <taxon>Mentheae</taxon>
        <taxon>Salviinae</taxon>
        <taxon>Salvia</taxon>
        <taxon>Salvia subgen. Calosphace</taxon>
    </lineage>
</organism>
<keyword evidence="3" id="KW-1185">Reference proteome</keyword>
<dbReference type="Pfam" id="PF12796">
    <property type="entry name" value="Ank_2"/>
    <property type="match status" value="2"/>
</dbReference>
<feature type="repeat" description="ANK" evidence="1">
    <location>
        <begin position="212"/>
        <end position="244"/>
    </location>
</feature>
<feature type="repeat" description="ANK" evidence="1">
    <location>
        <begin position="82"/>
        <end position="114"/>
    </location>
</feature>
<keyword evidence="1" id="KW-0040">ANK repeat</keyword>
<proteinExistence type="predicted"/>
<name>A0ABD1G0Q3_SALDI</name>
<dbReference type="PANTHER" id="PTHR46224">
    <property type="entry name" value="ANKYRIN REPEAT FAMILY PROTEIN"/>
    <property type="match status" value="1"/>
</dbReference>
<dbReference type="InterPro" id="IPR002110">
    <property type="entry name" value="Ankyrin_rpt"/>
</dbReference>
<dbReference type="PROSITE" id="PS50088">
    <property type="entry name" value="ANK_REPEAT"/>
    <property type="match status" value="4"/>
</dbReference>
<dbReference type="SMART" id="SM00248">
    <property type="entry name" value="ANK"/>
    <property type="match status" value="6"/>
</dbReference>
<evidence type="ECO:0000313" key="2">
    <source>
        <dbReference type="EMBL" id="KAL1537335.1"/>
    </source>
</evidence>
<accession>A0ABD1G0Q3</accession>
<dbReference type="Gene3D" id="1.25.40.20">
    <property type="entry name" value="Ankyrin repeat-containing domain"/>
    <property type="match status" value="3"/>
</dbReference>
<dbReference type="PRINTS" id="PR01415">
    <property type="entry name" value="ANKYRIN"/>
</dbReference>
<reference evidence="2 3" key="1">
    <citation type="submission" date="2024-06" db="EMBL/GenBank/DDBJ databases">
        <title>A chromosome level genome sequence of Diviner's sage (Salvia divinorum).</title>
        <authorList>
            <person name="Ford S.A."/>
            <person name="Ro D.-K."/>
            <person name="Ness R.W."/>
            <person name="Phillips M.A."/>
        </authorList>
    </citation>
    <scope>NUCLEOTIDE SEQUENCE [LARGE SCALE GENOMIC DNA]</scope>
    <source>
        <strain evidence="2">SAF-2024a</strain>
        <tissue evidence="2">Leaf</tissue>
    </source>
</reference>
<feature type="repeat" description="ANK" evidence="1">
    <location>
        <begin position="147"/>
        <end position="179"/>
    </location>
</feature>
<comment type="caution">
    <text evidence="2">The sequence shown here is derived from an EMBL/GenBank/DDBJ whole genome shotgun (WGS) entry which is preliminary data.</text>
</comment>
<gene>
    <name evidence="2" type="ORF">AAHA92_29864</name>
</gene>
<evidence type="ECO:0000313" key="3">
    <source>
        <dbReference type="Proteomes" id="UP001567538"/>
    </source>
</evidence>
<dbReference type="Proteomes" id="UP001567538">
    <property type="component" value="Unassembled WGS sequence"/>
</dbReference>